<dbReference type="Proteomes" id="UP001139493">
    <property type="component" value="Unassembled WGS sequence"/>
</dbReference>
<evidence type="ECO:0000313" key="3">
    <source>
        <dbReference type="EMBL" id="MCP2266649.1"/>
    </source>
</evidence>
<keyword evidence="1" id="KW-1133">Transmembrane helix</keyword>
<keyword evidence="1" id="KW-0812">Transmembrane</keyword>
<proteinExistence type="predicted"/>
<dbReference type="SUPFAM" id="SSF53300">
    <property type="entry name" value="vWA-like"/>
    <property type="match status" value="1"/>
</dbReference>
<evidence type="ECO:0000256" key="1">
    <source>
        <dbReference type="SAM" id="Phobius"/>
    </source>
</evidence>
<keyword evidence="1" id="KW-0472">Membrane</keyword>
<comment type="caution">
    <text evidence="3">The sequence shown here is derived from an EMBL/GenBank/DDBJ whole genome shotgun (WGS) entry which is preliminary data.</text>
</comment>
<gene>
    <name evidence="3" type="ORF">APR03_004019</name>
</gene>
<dbReference type="CDD" id="cd00198">
    <property type="entry name" value="vWFA"/>
    <property type="match status" value="1"/>
</dbReference>
<sequence>MGATGQPDSSGRRGRGGPRPWWEDYRTTVLTVLVAVAGLCTTAMGVVGREAQIVLLVVSVALVLLGLAALVRVPTYARWFAAAGRWAVRRWTVVLPVVLVVTTGAGLGLLWLQRERSCDDAAEIAVVVPEDGAADFSAVADAFERDSVNTFSCPSYHVTTFGMGWPALRAALVSGWDEGSSEEPGASLALGPRPDVWIAESTAQAALVTQEAGSAVTAAEPVPVAGSPLVLAVPAPYAQGLRATTTSDDPVRVLVDAAEAVGLDVVRANPDTSFAAALHSVSLYDGTVADAEALELSLGHALERAGLPFGSDGALLCRLAELSAATAEPPRVAVLTTERAAVTGGADCPAVPGAGTGAELVPFYPEGGPGLEYAAVRLDWAPAPGGRGEQGAEAFVRWLTTPRGQAVLESRARVRDLNGQPLSGLDGLLAGEPVVAVPSSGRVGDTRVRGAENLYRAARRPARVLVLVDSSASMGRPADGERNRMDVARRGVLTALGHLGGADEVGIWSFSGAAGDSPRPLLDLTRSTQARQAAPEALRPVLPGGVTPLYDALDAGTSYLAGLDPGGASRQHLTALVVLTDGEDHPGGPAGAASAAGLVRAAQEPSAAGVRVYAVAVGEASCQVSELQEVTTAWGGECWDSGFGELEDTLDGLFAQLGGR</sequence>
<dbReference type="AlphaFoldDB" id="A0A9X2GBF7"/>
<dbReference type="Pfam" id="PF13531">
    <property type="entry name" value="SBP_bac_11"/>
    <property type="match status" value="1"/>
</dbReference>
<dbReference type="InterPro" id="IPR002035">
    <property type="entry name" value="VWF_A"/>
</dbReference>
<feature type="transmembrane region" description="Helical" evidence="1">
    <location>
        <begin position="29"/>
        <end position="47"/>
    </location>
</feature>
<dbReference type="PROSITE" id="PS50234">
    <property type="entry name" value="VWFA"/>
    <property type="match status" value="1"/>
</dbReference>
<protein>
    <submittedName>
        <fullName evidence="3">Mg-chelatase subunit ChlD</fullName>
    </submittedName>
</protein>
<dbReference type="SMART" id="SM00327">
    <property type="entry name" value="VWA"/>
    <property type="match status" value="1"/>
</dbReference>
<name>A0A9X2GBF7_9MICO</name>
<keyword evidence="4" id="KW-1185">Reference proteome</keyword>
<evidence type="ECO:0000313" key="4">
    <source>
        <dbReference type="Proteomes" id="UP001139493"/>
    </source>
</evidence>
<feature type="transmembrane region" description="Helical" evidence="1">
    <location>
        <begin position="53"/>
        <end position="71"/>
    </location>
</feature>
<dbReference type="RefSeq" id="WP_253838726.1">
    <property type="nucleotide sequence ID" value="NZ_JAMTCS010000013.1"/>
</dbReference>
<dbReference type="Pfam" id="PF13519">
    <property type="entry name" value="VWA_2"/>
    <property type="match status" value="1"/>
</dbReference>
<feature type="domain" description="VWFA" evidence="2">
    <location>
        <begin position="463"/>
        <end position="657"/>
    </location>
</feature>
<dbReference type="Gene3D" id="3.40.50.410">
    <property type="entry name" value="von Willebrand factor, type A domain"/>
    <property type="match status" value="1"/>
</dbReference>
<organism evidence="3 4">
    <name type="scientific">Promicromonospora thailandica</name>
    <dbReference type="NCBI Taxonomy" id="765201"/>
    <lineage>
        <taxon>Bacteria</taxon>
        <taxon>Bacillati</taxon>
        <taxon>Actinomycetota</taxon>
        <taxon>Actinomycetes</taxon>
        <taxon>Micrococcales</taxon>
        <taxon>Promicromonosporaceae</taxon>
        <taxon>Promicromonospora</taxon>
    </lineage>
</organism>
<accession>A0A9X2GBF7</accession>
<dbReference type="EMBL" id="JAMTCS010000013">
    <property type="protein sequence ID" value="MCP2266649.1"/>
    <property type="molecule type" value="Genomic_DNA"/>
</dbReference>
<feature type="transmembrane region" description="Helical" evidence="1">
    <location>
        <begin position="91"/>
        <end position="112"/>
    </location>
</feature>
<dbReference type="InterPro" id="IPR036465">
    <property type="entry name" value="vWFA_dom_sf"/>
</dbReference>
<evidence type="ECO:0000259" key="2">
    <source>
        <dbReference type="PROSITE" id="PS50234"/>
    </source>
</evidence>
<reference evidence="3" key="1">
    <citation type="submission" date="2022-06" db="EMBL/GenBank/DDBJ databases">
        <title>Genomic Encyclopedia of Archaeal and Bacterial Type Strains, Phase II (KMG-II): from individual species to whole genera.</title>
        <authorList>
            <person name="Goeker M."/>
        </authorList>
    </citation>
    <scope>NUCLEOTIDE SEQUENCE</scope>
    <source>
        <strain evidence="3">DSM 26652</strain>
    </source>
</reference>